<evidence type="ECO:0000256" key="3">
    <source>
        <dbReference type="ARBA" id="ARBA00022670"/>
    </source>
</evidence>
<evidence type="ECO:0000256" key="2">
    <source>
        <dbReference type="ARBA" id="ARBA00022475"/>
    </source>
</evidence>
<feature type="transmembrane region" description="Helical" evidence="8">
    <location>
        <begin position="115"/>
        <end position="144"/>
    </location>
</feature>
<keyword evidence="6 8" id="KW-1133">Transmembrane helix</keyword>
<keyword evidence="10" id="KW-1185">Reference proteome</keyword>
<dbReference type="InterPro" id="IPR026392">
    <property type="entry name" value="Exo/Archaeosortase_dom"/>
</dbReference>
<dbReference type="InterPro" id="IPR026323">
    <property type="entry name" value="Exosortase-related_prot_XrtF"/>
</dbReference>
<organism evidence="9 10">
    <name type="scientific">Bizionia argentinensis JUB59</name>
    <dbReference type="NCBI Taxonomy" id="1046627"/>
    <lineage>
        <taxon>Bacteria</taxon>
        <taxon>Pseudomonadati</taxon>
        <taxon>Bacteroidota</taxon>
        <taxon>Flavobacteriia</taxon>
        <taxon>Flavobacteriales</taxon>
        <taxon>Flavobacteriaceae</taxon>
        <taxon>Bizionia</taxon>
    </lineage>
</organism>
<evidence type="ECO:0000256" key="8">
    <source>
        <dbReference type="SAM" id="Phobius"/>
    </source>
</evidence>
<comment type="subcellular location">
    <subcellularLocation>
        <location evidence="1">Cell membrane</location>
        <topology evidence="1">Multi-pass membrane protein</topology>
    </subcellularLocation>
</comment>
<dbReference type="GO" id="GO:0005886">
    <property type="term" value="C:plasma membrane"/>
    <property type="evidence" value="ECO:0007669"/>
    <property type="project" value="UniProtKB-SubCell"/>
</dbReference>
<dbReference type="RefSeq" id="WP_040288214.1">
    <property type="nucleotide sequence ID" value="NZ_AFXZ01000025.1"/>
</dbReference>
<evidence type="ECO:0000256" key="4">
    <source>
        <dbReference type="ARBA" id="ARBA00022692"/>
    </source>
</evidence>
<dbReference type="NCBIfam" id="TIGR04178">
    <property type="entry name" value="exo_archaeo"/>
    <property type="match status" value="1"/>
</dbReference>
<dbReference type="NCBIfam" id="TIGR04128">
    <property type="entry name" value="exoso_Fjoh_1448"/>
    <property type="match status" value="1"/>
</dbReference>
<evidence type="ECO:0000256" key="7">
    <source>
        <dbReference type="ARBA" id="ARBA00023136"/>
    </source>
</evidence>
<feature type="transmembrane region" description="Helical" evidence="8">
    <location>
        <begin position="12"/>
        <end position="32"/>
    </location>
</feature>
<dbReference type="STRING" id="1046627.BZARG_1323"/>
<proteinExistence type="predicted"/>
<dbReference type="eggNOG" id="COG4083">
    <property type="taxonomic scope" value="Bacteria"/>
</dbReference>
<dbReference type="GO" id="GO:0008233">
    <property type="term" value="F:peptidase activity"/>
    <property type="evidence" value="ECO:0007669"/>
    <property type="project" value="UniProtKB-KW"/>
</dbReference>
<keyword evidence="4 8" id="KW-0812">Transmembrane</keyword>
<dbReference type="OrthoDB" id="678161at2"/>
<gene>
    <name evidence="9" type="primary">xrtF</name>
    <name evidence="9" type="ORF">BZARG_1323</name>
</gene>
<dbReference type="AlphaFoldDB" id="G2EDH3"/>
<sequence>MKKLLLKYKSVIKFILTFLAVYVVLSFSYKLYLDLSTGTDYYPDYVTHAVAQQTAHLLNTWGYHSQVLPHLDEPTMKLILNGKYIARVIEGCNSVSVIILFVAFILAFSGKFKVTVIYILSGSVFIYVVNLIRIVLLSIGLYHYPQHEAILHTVIFPAIIYGLVCFLWLVWVNRFSKIATNK</sequence>
<keyword evidence="2" id="KW-1003">Cell membrane</keyword>
<dbReference type="EMBL" id="AFXZ01000025">
    <property type="protein sequence ID" value="EGV43512.2"/>
    <property type="molecule type" value="Genomic_DNA"/>
</dbReference>
<evidence type="ECO:0000256" key="6">
    <source>
        <dbReference type="ARBA" id="ARBA00022989"/>
    </source>
</evidence>
<reference evidence="9 10" key="1">
    <citation type="journal article" date="2008" name="Int. J. Syst. Evol. Microbiol.">
        <title>Bizionia argentinensis sp. nov., isolated from surface marine water in Antarctica.</title>
        <authorList>
            <person name="Bercovich A."/>
            <person name="Vazquez S.C."/>
            <person name="Yankilevich P."/>
            <person name="Coria S.H."/>
            <person name="Foti M."/>
            <person name="Hernandez E."/>
            <person name="Vidal A."/>
            <person name="Ruberto L."/>
            <person name="Melo C."/>
            <person name="Marenssi S."/>
            <person name="Criscuolo M."/>
            <person name="Memoli M."/>
            <person name="Arguelles M."/>
            <person name="Mac Cormack W.P."/>
        </authorList>
    </citation>
    <scope>NUCLEOTIDE SEQUENCE [LARGE SCALE GENOMIC DNA]</scope>
    <source>
        <strain evidence="9 10">JUB59</strain>
    </source>
</reference>
<evidence type="ECO:0000256" key="1">
    <source>
        <dbReference type="ARBA" id="ARBA00004651"/>
    </source>
</evidence>
<evidence type="ECO:0000313" key="10">
    <source>
        <dbReference type="Proteomes" id="UP000003730"/>
    </source>
</evidence>
<dbReference type="GO" id="GO:0006508">
    <property type="term" value="P:proteolysis"/>
    <property type="evidence" value="ECO:0007669"/>
    <property type="project" value="UniProtKB-KW"/>
</dbReference>
<feature type="transmembrane region" description="Helical" evidence="8">
    <location>
        <begin position="84"/>
        <end position="108"/>
    </location>
</feature>
<name>G2EDH3_9FLAO</name>
<comment type="caution">
    <text evidence="9">The sequence shown here is derived from an EMBL/GenBank/DDBJ whole genome shotgun (WGS) entry which is preliminary data.</text>
</comment>
<evidence type="ECO:0000313" key="9">
    <source>
        <dbReference type="EMBL" id="EGV43512.2"/>
    </source>
</evidence>
<evidence type="ECO:0000256" key="5">
    <source>
        <dbReference type="ARBA" id="ARBA00022801"/>
    </source>
</evidence>
<keyword evidence="3" id="KW-0645">Protease</keyword>
<keyword evidence="5" id="KW-0378">Hydrolase</keyword>
<feature type="transmembrane region" description="Helical" evidence="8">
    <location>
        <begin position="150"/>
        <end position="172"/>
    </location>
</feature>
<dbReference type="TCDB" id="9.B.297.2.4">
    <property type="family name" value="the archaeosortase/exosortase/rhomosortase (sortase) family"/>
</dbReference>
<accession>G2EDH3</accession>
<dbReference type="Proteomes" id="UP000003730">
    <property type="component" value="Unassembled WGS sequence"/>
</dbReference>
<protein>
    <submittedName>
        <fullName evidence="9">Exosortase family protein XrtF</fullName>
    </submittedName>
</protein>
<keyword evidence="7 8" id="KW-0472">Membrane</keyword>